<dbReference type="AlphaFoldDB" id="A0AAX2RBV1"/>
<evidence type="ECO:0000313" key="1">
    <source>
        <dbReference type="EMBL" id="TEU31429.1"/>
    </source>
</evidence>
<sequence>MNSKNHKGPDVNGTMFAGTWNHLFGPGRSETQCRIVIDVKTHKLVAAQALNGLNWVNLAVAEKADLSESLFEGNDVSSAPAEFGLEQVENLPEWALPAVGKGAVVVVTANADVRCYRLAEGESAASNVINDVQFGPATRAIERALCRGKTATGREESVAMTDRDVVEGAERMARILLQAMGFDFSGESVRASSNPRAVRAWNVVGALLEEYNGTDLSSAVDALEEEGRNLAPDCSPIAAFEAGVSAALQEAKGLSVVFSSMLQDRTRQNAVYHAHSGQRAAIVGVGISPAQESGWDEESLPFVKIRFRDGVELPVFGEELFSDDDRFLALCSAVFGGYGAARDVADGFAGPYHLARDGSISDKQAFLAELKVKGPNFTCVQAPWTPSEFRAGESNPSTKY</sequence>
<gene>
    <name evidence="1" type="ORF">E3D37_45030</name>
</gene>
<protein>
    <submittedName>
        <fullName evidence="1">Uncharacterized protein</fullName>
    </submittedName>
</protein>
<organism evidence="1 2">
    <name type="scientific">Burkholderia cepacia</name>
    <name type="common">Pseudomonas cepacia</name>
    <dbReference type="NCBI Taxonomy" id="292"/>
    <lineage>
        <taxon>Bacteria</taxon>
        <taxon>Pseudomonadati</taxon>
        <taxon>Pseudomonadota</taxon>
        <taxon>Betaproteobacteria</taxon>
        <taxon>Burkholderiales</taxon>
        <taxon>Burkholderiaceae</taxon>
        <taxon>Burkholderia</taxon>
        <taxon>Burkholderia cepacia complex</taxon>
    </lineage>
</organism>
<comment type="caution">
    <text evidence="1">The sequence shown here is derived from an EMBL/GenBank/DDBJ whole genome shotgun (WGS) entry which is preliminary data.</text>
</comment>
<name>A0AAX2RBV1_BURCE</name>
<proteinExistence type="predicted"/>
<reference evidence="1 2" key="1">
    <citation type="submission" date="2019-03" db="EMBL/GenBank/DDBJ databases">
        <title>Burkholderia cepacia outbreak.</title>
        <authorList>
            <person name="Farzana R."/>
            <person name="Walsh T.R."/>
        </authorList>
    </citation>
    <scope>NUCLEOTIDE SEQUENCE [LARGE SCALE GENOMIC DNA]</scope>
    <source>
        <strain evidence="2">d13</strain>
    </source>
</reference>
<dbReference type="Proteomes" id="UP000298234">
    <property type="component" value="Unassembled WGS sequence"/>
</dbReference>
<accession>A0AAX2RBV1</accession>
<dbReference type="EMBL" id="SNSQ01000123">
    <property type="protein sequence ID" value="TEU31429.1"/>
    <property type="molecule type" value="Genomic_DNA"/>
</dbReference>
<dbReference type="RefSeq" id="WP_134257956.1">
    <property type="nucleotide sequence ID" value="NZ_SNSG01000129.1"/>
</dbReference>
<evidence type="ECO:0000313" key="2">
    <source>
        <dbReference type="Proteomes" id="UP000298234"/>
    </source>
</evidence>